<keyword evidence="6 9" id="KW-0249">Electron transport</keyword>
<evidence type="ECO:0000256" key="8">
    <source>
        <dbReference type="ARBA" id="ARBA00023136"/>
    </source>
</evidence>
<dbReference type="PANTHER" id="PTHR12219:SF8">
    <property type="entry name" value="NADH DEHYDROGENASE [UBIQUINONE] IRON-SULFUR PROTEIN 4, MITOCHONDRIAL"/>
    <property type="match status" value="1"/>
</dbReference>
<protein>
    <recommendedName>
        <fullName evidence="9">NADH dehydrogenase [ubiquinone] iron-sulfur protein 4, mitochondrial</fullName>
    </recommendedName>
</protein>
<keyword evidence="8 9" id="KW-0472">Membrane</keyword>
<dbReference type="Gene3D" id="3.30.160.190">
    <property type="entry name" value="atu1810 like domain"/>
    <property type="match status" value="2"/>
</dbReference>
<evidence type="ECO:0000256" key="7">
    <source>
        <dbReference type="ARBA" id="ARBA00023128"/>
    </source>
</evidence>
<dbReference type="GO" id="GO:0022900">
    <property type="term" value="P:electron transport chain"/>
    <property type="evidence" value="ECO:0007669"/>
    <property type="project" value="InterPro"/>
</dbReference>
<dbReference type="InterPro" id="IPR038532">
    <property type="entry name" value="NDUFS4-like_sf"/>
</dbReference>
<accession>A0A511KIU8</accession>
<comment type="subcellular location">
    <subcellularLocation>
        <location evidence="9">Mitochondrion inner membrane</location>
        <topology evidence="9">Peripheral membrane protein</topology>
        <orientation evidence="9">Matrix side</orientation>
    </subcellularLocation>
</comment>
<dbReference type="Pfam" id="PF04800">
    <property type="entry name" value="NDUS4"/>
    <property type="match status" value="2"/>
</dbReference>
<dbReference type="EMBL" id="BJWK01000010">
    <property type="protein sequence ID" value="GEM10307.1"/>
    <property type="molecule type" value="Genomic_DNA"/>
</dbReference>
<organism evidence="10 11">
    <name type="scientific">Rhodotorula toruloides</name>
    <name type="common">Yeast</name>
    <name type="synonym">Rhodosporidium toruloides</name>
    <dbReference type="NCBI Taxonomy" id="5286"/>
    <lineage>
        <taxon>Eukaryota</taxon>
        <taxon>Fungi</taxon>
        <taxon>Dikarya</taxon>
        <taxon>Basidiomycota</taxon>
        <taxon>Pucciniomycotina</taxon>
        <taxon>Microbotryomycetes</taxon>
        <taxon>Sporidiobolales</taxon>
        <taxon>Sporidiobolaceae</taxon>
        <taxon>Rhodotorula</taxon>
    </lineage>
</organism>
<comment type="similarity">
    <text evidence="1 9">Belongs to the complex I NDUFS4 subunit family.</text>
</comment>
<evidence type="ECO:0000256" key="6">
    <source>
        <dbReference type="ARBA" id="ARBA00022982"/>
    </source>
</evidence>
<keyword evidence="4 9" id="KW-0999">Mitochondrion inner membrane</keyword>
<evidence type="ECO:0000256" key="4">
    <source>
        <dbReference type="ARBA" id="ARBA00022792"/>
    </source>
</evidence>
<evidence type="ECO:0000256" key="3">
    <source>
        <dbReference type="ARBA" id="ARBA00022660"/>
    </source>
</evidence>
<evidence type="ECO:0000313" key="11">
    <source>
        <dbReference type="Proteomes" id="UP000321518"/>
    </source>
</evidence>
<dbReference type="OrthoDB" id="3089at2759"/>
<dbReference type="AlphaFoldDB" id="A0A511KIU8"/>
<keyword evidence="10" id="KW-0830">Ubiquinone</keyword>
<evidence type="ECO:0000256" key="5">
    <source>
        <dbReference type="ARBA" id="ARBA00022946"/>
    </source>
</evidence>
<keyword evidence="5 9" id="KW-0809">Transit peptide</keyword>
<dbReference type="GO" id="GO:0005743">
    <property type="term" value="C:mitochondrial inner membrane"/>
    <property type="evidence" value="ECO:0007669"/>
    <property type="project" value="UniProtKB-SubCell"/>
</dbReference>
<evidence type="ECO:0000256" key="9">
    <source>
        <dbReference type="RuleBase" id="RU367010"/>
    </source>
</evidence>
<evidence type="ECO:0000256" key="1">
    <source>
        <dbReference type="ARBA" id="ARBA00005882"/>
    </source>
</evidence>
<proteinExistence type="inferred from homology"/>
<dbReference type="PANTHER" id="PTHR12219">
    <property type="entry name" value="NADH-UBIQUINONE OXIDOREDUCTASE"/>
    <property type="match status" value="1"/>
</dbReference>
<comment type="caution">
    <text evidence="10">The sequence shown here is derived from an EMBL/GenBank/DDBJ whole genome shotgun (WGS) entry which is preliminary data.</text>
</comment>
<gene>
    <name evidence="10" type="ORF">Rt10032_c10g4324</name>
</gene>
<evidence type="ECO:0000256" key="2">
    <source>
        <dbReference type="ARBA" id="ARBA00022448"/>
    </source>
</evidence>
<comment type="function">
    <text evidence="9">Accessory subunit of the mitochondrial membrane respiratory chain NADH dehydrogenase (Complex I), that is believed not to be involved in catalysis. Complex I functions in the transfer of electrons from NADH to the respiratory chain. The immediate electron acceptor for the enzyme is believed to be ubiquinone.</text>
</comment>
<dbReference type="Proteomes" id="UP000321518">
    <property type="component" value="Unassembled WGS sequence"/>
</dbReference>
<evidence type="ECO:0000313" key="10">
    <source>
        <dbReference type="EMBL" id="GEM10307.1"/>
    </source>
</evidence>
<dbReference type="InterPro" id="IPR006885">
    <property type="entry name" value="NADH_UbQ_FeS_4_mit-like"/>
</dbReference>
<keyword evidence="7 9" id="KW-0496">Mitochondrion</keyword>
<keyword evidence="3 9" id="KW-0679">Respiratory chain</keyword>
<name>A0A511KIU8_RHOTO</name>
<sequence>MLSLRLPTLRSKARTFASTARAATNIPVRAVEAEGQSHVPAERPEGAVTQAGVVSGAPDELHRRPIRIYRPAPSPTSSAKGTSHHWRIDWDILQGAGRWENPLMGWASSGDYMQGTHLKVGPSLLTRLLRMLTLCIHTQFNSKEDAIVFAEKQGWEYYCQEPQVQKFVTKSYANNYGYQPKKLRIHHTK</sequence>
<reference evidence="10 11" key="1">
    <citation type="submission" date="2019-07" db="EMBL/GenBank/DDBJ databases">
        <title>Rhodotorula toruloides NBRC10032 genome sequencing.</title>
        <authorList>
            <person name="Shida Y."/>
            <person name="Takaku H."/>
            <person name="Ogasawara W."/>
            <person name="Mori K."/>
        </authorList>
    </citation>
    <scope>NUCLEOTIDE SEQUENCE [LARGE SCALE GENOMIC DNA]</scope>
    <source>
        <strain evidence="10 11">NBRC10032</strain>
    </source>
</reference>
<keyword evidence="2 9" id="KW-0813">Transport</keyword>